<dbReference type="RefSeq" id="WP_104508510.1">
    <property type="nucleotide sequence ID" value="NZ_JACIGC010000003.1"/>
</dbReference>
<comment type="catalytic activity">
    <reaction evidence="9 10">
        <text>UDP-N-acetyl-alpha-D-muramoyl-L-alanine + D-glutamate + ATP = UDP-N-acetyl-alpha-D-muramoyl-L-alanyl-D-glutamate + ADP + phosphate + H(+)</text>
        <dbReference type="Rhea" id="RHEA:16429"/>
        <dbReference type="ChEBI" id="CHEBI:15378"/>
        <dbReference type="ChEBI" id="CHEBI:29986"/>
        <dbReference type="ChEBI" id="CHEBI:30616"/>
        <dbReference type="ChEBI" id="CHEBI:43474"/>
        <dbReference type="ChEBI" id="CHEBI:83898"/>
        <dbReference type="ChEBI" id="CHEBI:83900"/>
        <dbReference type="ChEBI" id="CHEBI:456216"/>
        <dbReference type="EC" id="6.3.2.9"/>
    </reaction>
</comment>
<comment type="function">
    <text evidence="9 10">Cell wall formation. Catalyzes the addition of glutamate to the nucleotide precursor UDP-N-acetylmuramoyl-L-alanine (UMA).</text>
</comment>
<dbReference type="SUPFAM" id="SSF51735">
    <property type="entry name" value="NAD(P)-binding Rossmann-fold domains"/>
    <property type="match status" value="1"/>
</dbReference>
<dbReference type="InterPro" id="IPR036615">
    <property type="entry name" value="Mur_ligase_C_dom_sf"/>
</dbReference>
<dbReference type="Proteomes" id="UP000239089">
    <property type="component" value="Unassembled WGS sequence"/>
</dbReference>
<keyword evidence="6 9" id="KW-0547">Nucleotide-binding</keyword>
<evidence type="ECO:0000313" key="14">
    <source>
        <dbReference type="Proteomes" id="UP000239089"/>
    </source>
</evidence>
<dbReference type="HAMAP" id="MF_00639">
    <property type="entry name" value="MurD"/>
    <property type="match status" value="1"/>
</dbReference>
<evidence type="ECO:0000259" key="12">
    <source>
        <dbReference type="Pfam" id="PF08245"/>
    </source>
</evidence>
<sequence>MIAVSTFSGKTVALFGLGGSGLSTAKALAVGGARVFVWDDSESAREKASAAGFSPYDLREADWSLFHALILTPGAPLTHPAPHWTVLKAQAAGVEVIGDIELFLRERARHAPRAPLVAITGTNGKSTTTSLIAHILREAGCDVQMGGNIGVPILELEPPSEQRIHVVECSTFQIDLAPSLNPSVGVLLNLTPDHIDRHGTMENYAAIKQRLVEHSDFAVVGRDDIFCEAIFQFLKRLGHAVVGITNSQPQALGAVRFEAGLLRRVFALPAMKTLDETLIDLARAPALRGAHNGQNAAAAFSVCERLGVTHDEIVAGLKSYPGLAHRMEQVARHGEVLFVNDSKATNADAAEKALLSFNDIFWIIGGKAKEGGITPLRRLFPKVRKAYLIGAAAQDFAHTLEGVVDYEQCGTLDVATAAAARDAAASDAPEPVVLLSPACASYDQFPNFEKRGDAFREAVKGLDSRVDASFETPASQAPQDEVEEVEAEVLAASTSPHPEEPALAGVSKGEGGAGH</sequence>
<dbReference type="InterPro" id="IPR004101">
    <property type="entry name" value="Mur_ligase_C"/>
</dbReference>
<dbReference type="Pfam" id="PF02875">
    <property type="entry name" value="Mur_ligase_C"/>
    <property type="match status" value="1"/>
</dbReference>
<dbReference type="InterPro" id="IPR013221">
    <property type="entry name" value="Mur_ligase_cen"/>
</dbReference>
<evidence type="ECO:0000313" key="13">
    <source>
        <dbReference type="EMBL" id="PPQ29801.1"/>
    </source>
</evidence>
<protein>
    <recommendedName>
        <fullName evidence="9 10">UDP-N-acetylmuramoylalanine--D-glutamate ligase</fullName>
        <ecNumber evidence="9 10">6.3.2.9</ecNumber>
    </recommendedName>
    <alternativeName>
        <fullName evidence="9">D-glutamic acid-adding enzyme</fullName>
    </alternativeName>
    <alternativeName>
        <fullName evidence="9">UDP-N-acetylmuramoyl-L-alanyl-D-glutamate synthetase</fullName>
    </alternativeName>
</protein>
<comment type="pathway">
    <text evidence="2 9 10">Cell wall biogenesis; peptidoglycan biosynthesis.</text>
</comment>
<dbReference type="GO" id="GO:0071555">
    <property type="term" value="P:cell wall organization"/>
    <property type="evidence" value="ECO:0007669"/>
    <property type="project" value="UniProtKB-KW"/>
</dbReference>
<organism evidence="13 14">
    <name type="scientific">Rhodoblastus sphagnicola</name>
    <dbReference type="NCBI Taxonomy" id="333368"/>
    <lineage>
        <taxon>Bacteria</taxon>
        <taxon>Pseudomonadati</taxon>
        <taxon>Pseudomonadota</taxon>
        <taxon>Alphaproteobacteria</taxon>
        <taxon>Hyphomicrobiales</taxon>
        <taxon>Rhodoblastaceae</taxon>
        <taxon>Rhodoblastus</taxon>
    </lineage>
</organism>
<keyword evidence="8 9" id="KW-0131">Cell cycle</keyword>
<reference evidence="13 14" key="1">
    <citation type="journal article" date="2018" name="Arch. Microbiol.">
        <title>New insights into the metabolic potential of the phototrophic purple bacterium Rhodopila globiformis DSM 161(T) from its draft genome sequence and evidence for a vanadium-dependent nitrogenase.</title>
        <authorList>
            <person name="Imhoff J.F."/>
            <person name="Rahn T."/>
            <person name="Kunzel S."/>
            <person name="Neulinger S.C."/>
        </authorList>
    </citation>
    <scope>NUCLEOTIDE SEQUENCE [LARGE SCALE GENOMIC DNA]</scope>
    <source>
        <strain evidence="13 14">DSM 16996</strain>
    </source>
</reference>
<keyword evidence="9 10" id="KW-0573">Peptidoglycan synthesis</keyword>
<dbReference type="PANTHER" id="PTHR43692">
    <property type="entry name" value="UDP-N-ACETYLMURAMOYLALANINE--D-GLUTAMATE LIGASE"/>
    <property type="match status" value="1"/>
</dbReference>
<keyword evidence="3 9" id="KW-0963">Cytoplasm</keyword>
<keyword evidence="7 9" id="KW-0067">ATP-binding</keyword>
<comment type="caution">
    <text evidence="13">The sequence shown here is derived from an EMBL/GenBank/DDBJ whole genome shotgun (WGS) entry which is preliminary data.</text>
</comment>
<proteinExistence type="inferred from homology"/>
<gene>
    <name evidence="9" type="primary">murD</name>
    <name evidence="13" type="ORF">CCR94_14215</name>
</gene>
<feature type="domain" description="Mur ligase central" evidence="12">
    <location>
        <begin position="119"/>
        <end position="302"/>
    </location>
</feature>
<evidence type="ECO:0000256" key="10">
    <source>
        <dbReference type="RuleBase" id="RU003664"/>
    </source>
</evidence>
<dbReference type="GO" id="GO:0008360">
    <property type="term" value="P:regulation of cell shape"/>
    <property type="evidence" value="ECO:0007669"/>
    <property type="project" value="UniProtKB-KW"/>
</dbReference>
<keyword evidence="5 9" id="KW-0132">Cell division</keyword>
<dbReference type="Gene3D" id="3.40.1190.10">
    <property type="entry name" value="Mur-like, catalytic domain"/>
    <property type="match status" value="1"/>
</dbReference>
<dbReference type="GO" id="GO:0005524">
    <property type="term" value="F:ATP binding"/>
    <property type="evidence" value="ECO:0007669"/>
    <property type="project" value="UniProtKB-UniRule"/>
</dbReference>
<dbReference type="SUPFAM" id="SSF53623">
    <property type="entry name" value="MurD-like peptide ligases, catalytic domain"/>
    <property type="match status" value="1"/>
</dbReference>
<dbReference type="PROSITE" id="PS01011">
    <property type="entry name" value="FOLYLPOLYGLU_SYNT_1"/>
    <property type="match status" value="1"/>
</dbReference>
<dbReference type="NCBIfam" id="TIGR01087">
    <property type="entry name" value="murD"/>
    <property type="match status" value="1"/>
</dbReference>
<dbReference type="EMBL" id="NHSJ01000087">
    <property type="protein sequence ID" value="PPQ29801.1"/>
    <property type="molecule type" value="Genomic_DNA"/>
</dbReference>
<dbReference type="SUPFAM" id="SSF53244">
    <property type="entry name" value="MurD-like peptide ligases, peptide-binding domain"/>
    <property type="match status" value="1"/>
</dbReference>
<dbReference type="Pfam" id="PF08245">
    <property type="entry name" value="Mur_ligase_M"/>
    <property type="match status" value="1"/>
</dbReference>
<dbReference type="AlphaFoldDB" id="A0A2S6N5B3"/>
<evidence type="ECO:0000259" key="11">
    <source>
        <dbReference type="Pfam" id="PF02875"/>
    </source>
</evidence>
<keyword evidence="9 10" id="KW-0961">Cell wall biogenesis/degradation</keyword>
<dbReference type="GO" id="GO:0009252">
    <property type="term" value="P:peptidoglycan biosynthetic process"/>
    <property type="evidence" value="ECO:0007669"/>
    <property type="project" value="UniProtKB-UniRule"/>
</dbReference>
<evidence type="ECO:0000256" key="6">
    <source>
        <dbReference type="ARBA" id="ARBA00022741"/>
    </source>
</evidence>
<name>A0A2S6N5B3_9HYPH</name>
<dbReference type="InterPro" id="IPR005762">
    <property type="entry name" value="MurD"/>
</dbReference>
<evidence type="ECO:0000256" key="1">
    <source>
        <dbReference type="ARBA" id="ARBA00004496"/>
    </source>
</evidence>
<dbReference type="InterPro" id="IPR018109">
    <property type="entry name" value="Folylpolyglutamate_synth_CS"/>
</dbReference>
<keyword evidence="14" id="KW-1185">Reference proteome</keyword>
<dbReference type="InterPro" id="IPR036565">
    <property type="entry name" value="Mur-like_cat_sf"/>
</dbReference>
<dbReference type="PANTHER" id="PTHR43692:SF1">
    <property type="entry name" value="UDP-N-ACETYLMURAMOYLALANINE--D-GLUTAMATE LIGASE"/>
    <property type="match status" value="1"/>
</dbReference>
<accession>A0A2S6N5B3</accession>
<dbReference type="EC" id="6.3.2.9" evidence="9 10"/>
<evidence type="ECO:0000256" key="8">
    <source>
        <dbReference type="ARBA" id="ARBA00023306"/>
    </source>
</evidence>
<evidence type="ECO:0000256" key="3">
    <source>
        <dbReference type="ARBA" id="ARBA00022490"/>
    </source>
</evidence>
<dbReference type="InterPro" id="IPR036291">
    <property type="entry name" value="NAD(P)-bd_dom_sf"/>
</dbReference>
<evidence type="ECO:0000256" key="9">
    <source>
        <dbReference type="HAMAP-Rule" id="MF_00639"/>
    </source>
</evidence>
<dbReference type="GO" id="GO:0008764">
    <property type="term" value="F:UDP-N-acetylmuramoylalanine-D-glutamate ligase activity"/>
    <property type="evidence" value="ECO:0007669"/>
    <property type="project" value="UniProtKB-UniRule"/>
</dbReference>
<feature type="domain" description="Mur ligase C-terminal" evidence="11">
    <location>
        <begin position="325"/>
        <end position="439"/>
    </location>
</feature>
<comment type="subcellular location">
    <subcellularLocation>
        <location evidence="1 9 10">Cytoplasm</location>
    </subcellularLocation>
</comment>
<dbReference type="UniPathway" id="UPA00219"/>
<evidence type="ECO:0000256" key="5">
    <source>
        <dbReference type="ARBA" id="ARBA00022618"/>
    </source>
</evidence>
<evidence type="ECO:0000256" key="2">
    <source>
        <dbReference type="ARBA" id="ARBA00004752"/>
    </source>
</evidence>
<dbReference type="Gene3D" id="3.40.50.720">
    <property type="entry name" value="NAD(P)-binding Rossmann-like Domain"/>
    <property type="match status" value="1"/>
</dbReference>
<dbReference type="GO" id="GO:0051301">
    <property type="term" value="P:cell division"/>
    <property type="evidence" value="ECO:0007669"/>
    <property type="project" value="UniProtKB-KW"/>
</dbReference>
<dbReference type="OrthoDB" id="9809796at2"/>
<keyword evidence="4 9" id="KW-0436">Ligase</keyword>
<feature type="binding site" evidence="9">
    <location>
        <begin position="121"/>
        <end position="127"/>
    </location>
    <ligand>
        <name>ATP</name>
        <dbReference type="ChEBI" id="CHEBI:30616"/>
    </ligand>
</feature>
<comment type="similarity">
    <text evidence="9">Belongs to the MurCDEF family.</text>
</comment>
<keyword evidence="9 10" id="KW-0133">Cell shape</keyword>
<dbReference type="GO" id="GO:0005737">
    <property type="term" value="C:cytoplasm"/>
    <property type="evidence" value="ECO:0007669"/>
    <property type="project" value="UniProtKB-SubCell"/>
</dbReference>
<dbReference type="GO" id="GO:0004326">
    <property type="term" value="F:tetrahydrofolylpolyglutamate synthase activity"/>
    <property type="evidence" value="ECO:0007669"/>
    <property type="project" value="InterPro"/>
</dbReference>
<evidence type="ECO:0000256" key="4">
    <source>
        <dbReference type="ARBA" id="ARBA00022598"/>
    </source>
</evidence>
<evidence type="ECO:0000256" key="7">
    <source>
        <dbReference type="ARBA" id="ARBA00022840"/>
    </source>
</evidence>
<dbReference type="Gene3D" id="3.90.190.20">
    <property type="entry name" value="Mur ligase, C-terminal domain"/>
    <property type="match status" value="1"/>
</dbReference>